<dbReference type="AlphaFoldDB" id="A0A445GAC1"/>
<evidence type="ECO:0000256" key="10">
    <source>
        <dbReference type="ARBA" id="ARBA00022729"/>
    </source>
</evidence>
<comment type="caution">
    <text evidence="21">The sequence shown here is derived from an EMBL/GenBank/DDBJ whole genome shotgun (WGS) entry which is preliminary data.</text>
</comment>
<comment type="similarity">
    <text evidence="3">In the N-terminal section; belongs to the leguminous lectin family.</text>
</comment>
<keyword evidence="11 21" id="KW-0430">Lectin</keyword>
<organism evidence="21 22">
    <name type="scientific">Glycine soja</name>
    <name type="common">Wild soybean</name>
    <dbReference type="NCBI Taxonomy" id="3848"/>
    <lineage>
        <taxon>Eukaryota</taxon>
        <taxon>Viridiplantae</taxon>
        <taxon>Streptophyta</taxon>
        <taxon>Embryophyta</taxon>
        <taxon>Tracheophyta</taxon>
        <taxon>Spermatophyta</taxon>
        <taxon>Magnoliopsida</taxon>
        <taxon>eudicotyledons</taxon>
        <taxon>Gunneridae</taxon>
        <taxon>Pentapetalae</taxon>
        <taxon>rosids</taxon>
        <taxon>fabids</taxon>
        <taxon>Fabales</taxon>
        <taxon>Fabaceae</taxon>
        <taxon>Papilionoideae</taxon>
        <taxon>50 kb inversion clade</taxon>
        <taxon>NPAAA clade</taxon>
        <taxon>indigoferoid/millettioid clade</taxon>
        <taxon>Phaseoleae</taxon>
        <taxon>Glycine</taxon>
        <taxon>Glycine subgen. Soja</taxon>
    </lineage>
</organism>
<dbReference type="PANTHER" id="PTHR27007">
    <property type="match status" value="1"/>
</dbReference>
<keyword evidence="16" id="KW-0472">Membrane</keyword>
<comment type="subcellular location">
    <subcellularLocation>
        <location evidence="1">Cell membrane</location>
        <topology evidence="1">Single-pass type I membrane protein</topology>
    </subcellularLocation>
</comment>
<evidence type="ECO:0000256" key="6">
    <source>
        <dbReference type="ARBA" id="ARBA00022475"/>
    </source>
</evidence>
<dbReference type="Gene3D" id="2.60.120.200">
    <property type="match status" value="1"/>
</dbReference>
<keyword evidence="13 21" id="KW-0418">Kinase</keyword>
<keyword evidence="9" id="KW-0812">Transmembrane</keyword>
<evidence type="ECO:0000256" key="5">
    <source>
        <dbReference type="ARBA" id="ARBA00012513"/>
    </source>
</evidence>
<keyword evidence="10" id="KW-0732">Signal</keyword>
<dbReference type="CDD" id="cd06899">
    <property type="entry name" value="lectin_legume_LecRK_Arcelin_ConA"/>
    <property type="match status" value="1"/>
</dbReference>
<name>A0A445GAC1_GLYSO</name>
<keyword evidence="22" id="KW-1185">Reference proteome</keyword>
<dbReference type="SUPFAM" id="SSF49899">
    <property type="entry name" value="Concanavalin A-like lectins/glucanases"/>
    <property type="match status" value="1"/>
</dbReference>
<dbReference type="Proteomes" id="UP000289340">
    <property type="component" value="Chromosome 17"/>
</dbReference>
<dbReference type="Gene3D" id="1.10.510.10">
    <property type="entry name" value="Transferase(Phosphotransferase) domain 1"/>
    <property type="match status" value="1"/>
</dbReference>
<dbReference type="GO" id="GO:0005524">
    <property type="term" value="F:ATP binding"/>
    <property type="evidence" value="ECO:0007669"/>
    <property type="project" value="UniProtKB-UniRule"/>
</dbReference>
<protein>
    <recommendedName>
        <fullName evidence="5">non-specific serine/threonine protein kinase</fullName>
        <ecNumber evidence="5">2.7.11.1</ecNumber>
    </recommendedName>
</protein>
<evidence type="ECO:0000256" key="3">
    <source>
        <dbReference type="ARBA" id="ARBA00008536"/>
    </source>
</evidence>
<keyword evidence="17 21" id="KW-0675">Receptor</keyword>
<evidence type="ECO:0000256" key="4">
    <source>
        <dbReference type="ARBA" id="ARBA00010217"/>
    </source>
</evidence>
<keyword evidence="14 19" id="KW-0067">ATP-binding</keyword>
<evidence type="ECO:0000313" key="21">
    <source>
        <dbReference type="EMBL" id="RZB58135.1"/>
    </source>
</evidence>
<reference evidence="21 22" key="1">
    <citation type="submission" date="2018-09" db="EMBL/GenBank/DDBJ databases">
        <title>A high-quality reference genome of wild soybean provides a powerful tool to mine soybean genomes.</title>
        <authorList>
            <person name="Xie M."/>
            <person name="Chung C.Y.L."/>
            <person name="Li M.-W."/>
            <person name="Wong F.-L."/>
            <person name="Chan T.-F."/>
            <person name="Lam H.-M."/>
        </authorList>
    </citation>
    <scope>NUCLEOTIDE SEQUENCE [LARGE SCALE GENOMIC DNA]</scope>
    <source>
        <strain evidence="22">cv. W05</strain>
        <tissue evidence="21">Hypocotyl of etiolated seedlings</tissue>
    </source>
</reference>
<dbReference type="EMBL" id="QZWG01000017">
    <property type="protein sequence ID" value="RZB58135.1"/>
    <property type="molecule type" value="Genomic_DNA"/>
</dbReference>
<dbReference type="GO" id="GO:0030246">
    <property type="term" value="F:carbohydrate binding"/>
    <property type="evidence" value="ECO:0007669"/>
    <property type="project" value="UniProtKB-KW"/>
</dbReference>
<dbReference type="SUPFAM" id="SSF56112">
    <property type="entry name" value="Protein kinase-like (PK-like)"/>
    <property type="match status" value="1"/>
</dbReference>
<dbReference type="Pfam" id="PF00069">
    <property type="entry name" value="Pkinase"/>
    <property type="match status" value="1"/>
</dbReference>
<dbReference type="GO" id="GO:0005886">
    <property type="term" value="C:plasma membrane"/>
    <property type="evidence" value="ECO:0007669"/>
    <property type="project" value="UniProtKB-SubCell"/>
</dbReference>
<dbReference type="InterPro" id="IPR019825">
    <property type="entry name" value="Lectin_legB_Mn/Ca_BS"/>
</dbReference>
<keyword evidence="12 19" id="KW-0547">Nucleotide-binding</keyword>
<dbReference type="InterPro" id="IPR050528">
    <property type="entry name" value="L-type_Lectin-RKs"/>
</dbReference>
<evidence type="ECO:0000256" key="11">
    <source>
        <dbReference type="ARBA" id="ARBA00022734"/>
    </source>
</evidence>
<dbReference type="SMART" id="SM00220">
    <property type="entry name" value="S_TKc"/>
    <property type="match status" value="1"/>
</dbReference>
<evidence type="ECO:0000256" key="19">
    <source>
        <dbReference type="PROSITE-ProRule" id="PRU10141"/>
    </source>
</evidence>
<keyword evidence="8" id="KW-0808">Transferase</keyword>
<dbReference type="InterPro" id="IPR000985">
    <property type="entry name" value="Lectin_LegA_CS"/>
</dbReference>
<dbReference type="InterPro" id="IPR000719">
    <property type="entry name" value="Prot_kinase_dom"/>
</dbReference>
<accession>A0A445GAC1</accession>
<evidence type="ECO:0000256" key="12">
    <source>
        <dbReference type="ARBA" id="ARBA00022741"/>
    </source>
</evidence>
<gene>
    <name evidence="21" type="ORF">D0Y65_046675</name>
</gene>
<dbReference type="PROSITE" id="PS00308">
    <property type="entry name" value="LECTIN_LEGUME_ALPHA"/>
    <property type="match status" value="1"/>
</dbReference>
<dbReference type="Gene3D" id="3.30.200.20">
    <property type="entry name" value="Phosphorylase Kinase, domain 1"/>
    <property type="match status" value="1"/>
</dbReference>
<evidence type="ECO:0000256" key="17">
    <source>
        <dbReference type="ARBA" id="ARBA00023170"/>
    </source>
</evidence>
<dbReference type="Gramene" id="XM_028352998.1">
    <property type="protein sequence ID" value="XP_028208799.1"/>
    <property type="gene ID" value="LOC114391975"/>
</dbReference>
<dbReference type="PROSITE" id="PS00307">
    <property type="entry name" value="LECTIN_LEGUME_BETA"/>
    <property type="match status" value="1"/>
</dbReference>
<comment type="similarity">
    <text evidence="2">Belongs to the leguminous lectin family.</text>
</comment>
<comment type="similarity">
    <text evidence="4">In the C-terminal section; belongs to the protein kinase superfamily. Ser/Thr protein kinase family.</text>
</comment>
<dbReference type="InterPro" id="IPR013320">
    <property type="entry name" value="ConA-like_dom_sf"/>
</dbReference>
<dbReference type="GO" id="GO:0004674">
    <property type="term" value="F:protein serine/threonine kinase activity"/>
    <property type="evidence" value="ECO:0007669"/>
    <property type="project" value="UniProtKB-KW"/>
</dbReference>
<evidence type="ECO:0000256" key="9">
    <source>
        <dbReference type="ARBA" id="ARBA00022692"/>
    </source>
</evidence>
<evidence type="ECO:0000256" key="13">
    <source>
        <dbReference type="ARBA" id="ARBA00022777"/>
    </source>
</evidence>
<evidence type="ECO:0000259" key="20">
    <source>
        <dbReference type="PROSITE" id="PS50011"/>
    </source>
</evidence>
<dbReference type="InterPro" id="IPR011009">
    <property type="entry name" value="Kinase-like_dom_sf"/>
</dbReference>
<dbReference type="InterPro" id="IPR001220">
    <property type="entry name" value="Legume_lectin_dom"/>
</dbReference>
<proteinExistence type="inferred from homology"/>
<dbReference type="EC" id="2.7.11.1" evidence="5"/>
<evidence type="ECO:0000256" key="1">
    <source>
        <dbReference type="ARBA" id="ARBA00004251"/>
    </source>
</evidence>
<evidence type="ECO:0000313" key="22">
    <source>
        <dbReference type="Proteomes" id="UP000289340"/>
    </source>
</evidence>
<dbReference type="PROSITE" id="PS00107">
    <property type="entry name" value="PROTEIN_KINASE_ATP"/>
    <property type="match status" value="1"/>
</dbReference>
<feature type="binding site" evidence="19">
    <location>
        <position position="326"/>
    </location>
    <ligand>
        <name>ATP</name>
        <dbReference type="ChEBI" id="CHEBI:30616"/>
    </ligand>
</feature>
<keyword evidence="7" id="KW-0723">Serine/threonine-protein kinase</keyword>
<evidence type="ECO:0000256" key="14">
    <source>
        <dbReference type="ARBA" id="ARBA00022840"/>
    </source>
</evidence>
<dbReference type="PROSITE" id="PS50011">
    <property type="entry name" value="PROTEIN_KINASE_DOM"/>
    <property type="match status" value="1"/>
</dbReference>
<dbReference type="PROSITE" id="PS00108">
    <property type="entry name" value="PROTEIN_KINASE_ST"/>
    <property type="match status" value="1"/>
</dbReference>
<dbReference type="Pfam" id="PF00139">
    <property type="entry name" value="Lectin_legB"/>
    <property type="match status" value="1"/>
</dbReference>
<dbReference type="InterPro" id="IPR008271">
    <property type="entry name" value="Ser/Thr_kinase_AS"/>
</dbReference>
<keyword evidence="18" id="KW-0325">Glycoprotein</keyword>
<dbReference type="InterPro" id="IPR017441">
    <property type="entry name" value="Protein_kinase_ATP_BS"/>
</dbReference>
<keyword evidence="15" id="KW-1133">Transmembrane helix</keyword>
<evidence type="ECO:0000256" key="16">
    <source>
        <dbReference type="ARBA" id="ARBA00023136"/>
    </source>
</evidence>
<evidence type="ECO:0000256" key="8">
    <source>
        <dbReference type="ARBA" id="ARBA00022679"/>
    </source>
</evidence>
<evidence type="ECO:0000256" key="15">
    <source>
        <dbReference type="ARBA" id="ARBA00022989"/>
    </source>
</evidence>
<evidence type="ECO:0000256" key="2">
    <source>
        <dbReference type="ARBA" id="ARBA00007606"/>
    </source>
</evidence>
<dbReference type="FunFam" id="1.10.510.10:FF:000522">
    <property type="entry name" value="L-type lectin-domain containing receptor kinase IX.1"/>
    <property type="match status" value="1"/>
</dbReference>
<feature type="domain" description="Protein kinase" evidence="20">
    <location>
        <begin position="297"/>
        <end position="574"/>
    </location>
</feature>
<evidence type="ECO:0000256" key="7">
    <source>
        <dbReference type="ARBA" id="ARBA00022527"/>
    </source>
</evidence>
<evidence type="ECO:0000256" key="18">
    <source>
        <dbReference type="ARBA" id="ARBA00023180"/>
    </source>
</evidence>
<dbReference type="FunFam" id="3.30.200.20:FF:000529">
    <property type="entry name" value="L-type lectin-domain containing receptor kinase IX.1"/>
    <property type="match status" value="1"/>
</dbReference>
<keyword evidence="6" id="KW-1003">Cell membrane</keyword>
<sequence length="576" mass="64269">MLATSEHFQYYFKTSLLFCFLFIILPIVQPLSFNIPNFNDTESANLIGTAGVAKIENGTIVLNPLIENGVGRAIYGQPLHLKNSSNGNVTDFSTRFSFTIGVPTQTNYGDGFAFYVAPLLFQIPQKSESDGSTLGLYGDTQNNIVAVEFDTYVNDDDPPVQHVGINNNSVASLNYSRFDIESNIGKMGHALITHNASAKLLSVSWFFEGTSSGFTPNANSLSYHIDLGETLPEWVNVGFSGATGSSSEQNVIHSWEFASTLNSTSLETRREDSSDLDKASMPRRFGYNELVAATNGFADDRRLGEGGYGEVYKGFLSDLGRVVAVKRIFSDVENSEEIFTNEVKIISRLIHKNLVQFMGWCHEEGKLLMVFEYMTNGSLDNHLFGNRRTLTWGVRYKIALGVVRALRYLHEDAEQCVLHRDIKSANVLLDTDFNTKVSDFGMAKLVDPRLRTQKTKVVGTYGYLAPEYVKEGRASKESDMYGFGVLALEIACGKRTYEDREHNHVPLTNWVWKHYVEGNILNAADKGLKGDYDVNEMTCLLTVGIWCSHPDHKKRPKAEQVINALKQETPLPLLSM</sequence>